<evidence type="ECO:0000259" key="1">
    <source>
        <dbReference type="Pfam" id="PF00345"/>
    </source>
</evidence>
<evidence type="ECO:0000313" key="3">
    <source>
        <dbReference type="Proteomes" id="UP001219219"/>
    </source>
</evidence>
<keyword evidence="2" id="KW-0614">Plasmid</keyword>
<dbReference type="RefSeq" id="WP_273820542.1">
    <property type="nucleotide sequence ID" value="NZ_CP117564.1"/>
</dbReference>
<gene>
    <name evidence="2" type="ORF">PS049_25645</name>
</gene>
<dbReference type="GO" id="GO:0030288">
    <property type="term" value="C:outer membrane-bounded periplasmic space"/>
    <property type="evidence" value="ECO:0007669"/>
    <property type="project" value="InterPro"/>
</dbReference>
<name>A0AAX3MTM0_ESCAL</name>
<dbReference type="InterPro" id="IPR013783">
    <property type="entry name" value="Ig-like_fold"/>
</dbReference>
<sequence length="158" mass="17963">MASLMITGQCANMKASSVNIFLLTVLFILFLFIPAQGQTQEPERGVAVDPMKITVKDSRVFYFTVYNDTNNEYIITARVIRPDGRGETPFALSPPVRLLNKRDDVKVGLIYLPEKKRDNQNRLYYISVSFIPRQKKTVVREGVSVPLILEQQIPVVTE</sequence>
<dbReference type="Proteomes" id="UP001219219">
    <property type="component" value="Plasmid pEA7_2"/>
</dbReference>
<organism evidence="2 3">
    <name type="scientific">Escherichia albertii</name>
    <dbReference type="NCBI Taxonomy" id="208962"/>
    <lineage>
        <taxon>Bacteria</taxon>
        <taxon>Pseudomonadati</taxon>
        <taxon>Pseudomonadota</taxon>
        <taxon>Gammaproteobacteria</taxon>
        <taxon>Enterobacterales</taxon>
        <taxon>Enterobacteriaceae</taxon>
        <taxon>Escherichia</taxon>
    </lineage>
</organism>
<proteinExistence type="predicted"/>
<dbReference type="AlphaFoldDB" id="A0AAX3MTM0"/>
<dbReference type="InterPro" id="IPR016147">
    <property type="entry name" value="Pili_assmbl_chaperone_N"/>
</dbReference>
<geneLocation type="plasmid" evidence="2 3">
    <name>pEA7_2</name>
</geneLocation>
<protein>
    <submittedName>
        <fullName evidence="2">Fimbria/pilus periplasmic chaperone</fullName>
    </submittedName>
</protein>
<dbReference type="Pfam" id="PF00345">
    <property type="entry name" value="PapD_N"/>
    <property type="match status" value="1"/>
</dbReference>
<feature type="domain" description="Pili assembly chaperone N-terminal" evidence="1">
    <location>
        <begin position="58"/>
        <end position="155"/>
    </location>
</feature>
<dbReference type="EMBL" id="CP117564">
    <property type="protein sequence ID" value="WDB31986.1"/>
    <property type="molecule type" value="Genomic_DNA"/>
</dbReference>
<dbReference type="InterPro" id="IPR008962">
    <property type="entry name" value="PapD-like_sf"/>
</dbReference>
<dbReference type="SUPFAM" id="SSF49354">
    <property type="entry name" value="PapD-like"/>
    <property type="match status" value="1"/>
</dbReference>
<evidence type="ECO:0000313" key="2">
    <source>
        <dbReference type="EMBL" id="WDB31986.1"/>
    </source>
</evidence>
<dbReference type="GO" id="GO:0071555">
    <property type="term" value="P:cell wall organization"/>
    <property type="evidence" value="ECO:0007669"/>
    <property type="project" value="InterPro"/>
</dbReference>
<dbReference type="Gene3D" id="2.60.40.10">
    <property type="entry name" value="Immunoglobulins"/>
    <property type="match status" value="1"/>
</dbReference>
<reference evidence="2" key="1">
    <citation type="submission" date="2023-02" db="EMBL/GenBank/DDBJ databases">
        <title>Escherichia albertii as a potential enteropathogen in the light of epidemiological and genomic studies.</title>
        <authorList>
            <person name="Leszczynska K."/>
            <person name="Swiecicka I."/>
            <person name="Daniluk T."/>
            <person name="Lebensztejn D."/>
            <person name="Chmielewska S."/>
            <person name="Leszczynska D."/>
            <person name="Gawor J."/>
            <person name="Kliber M."/>
        </authorList>
    </citation>
    <scope>NUCLEOTIDE SEQUENCE</scope>
    <source>
        <strain evidence="2">BIA_7</strain>
        <plasmid evidence="2">pEA7_2</plasmid>
    </source>
</reference>
<accession>A0AAX3MTM0</accession>